<feature type="non-terminal residue" evidence="1">
    <location>
        <position position="151"/>
    </location>
</feature>
<reference evidence="1" key="1">
    <citation type="submission" date="2021-02" db="EMBL/GenBank/DDBJ databases">
        <authorList>
            <person name="Nowell W R."/>
        </authorList>
    </citation>
    <scope>NUCLEOTIDE SEQUENCE</scope>
</reference>
<dbReference type="EMBL" id="CAJOBC010048379">
    <property type="protein sequence ID" value="CAF4169066.1"/>
    <property type="molecule type" value="Genomic_DNA"/>
</dbReference>
<dbReference type="Proteomes" id="UP000681722">
    <property type="component" value="Unassembled WGS sequence"/>
</dbReference>
<name>A0A815EZR5_9BILA</name>
<dbReference type="Proteomes" id="UP000663829">
    <property type="component" value="Unassembled WGS sequence"/>
</dbReference>
<sequence length="151" mass="17598">MIATEISIMDDEDNWCAFLENEYVDSEVKWNFGFIFGREWQVSRVSPLDISQLDENPRFYSALRLAHTTFAERQIEVTAEIFDWYTECIERGYLQGEVSQKVEDMESPSPLPLTVYDPEQAHLFMAHQRTIDTILCMPRTPESGAEMIAEF</sequence>
<evidence type="ECO:0000313" key="3">
    <source>
        <dbReference type="Proteomes" id="UP000663829"/>
    </source>
</evidence>
<dbReference type="AlphaFoldDB" id="A0A815EZR5"/>
<organism evidence="1 3">
    <name type="scientific">Didymodactylos carnosus</name>
    <dbReference type="NCBI Taxonomy" id="1234261"/>
    <lineage>
        <taxon>Eukaryota</taxon>
        <taxon>Metazoa</taxon>
        <taxon>Spiralia</taxon>
        <taxon>Gnathifera</taxon>
        <taxon>Rotifera</taxon>
        <taxon>Eurotatoria</taxon>
        <taxon>Bdelloidea</taxon>
        <taxon>Philodinida</taxon>
        <taxon>Philodinidae</taxon>
        <taxon>Didymodactylos</taxon>
    </lineage>
</organism>
<accession>A0A815EZR5</accession>
<comment type="caution">
    <text evidence="1">The sequence shown here is derived from an EMBL/GenBank/DDBJ whole genome shotgun (WGS) entry which is preliminary data.</text>
</comment>
<dbReference type="OrthoDB" id="9978873at2759"/>
<proteinExistence type="predicted"/>
<dbReference type="EMBL" id="CAJNOQ010013474">
    <property type="protein sequence ID" value="CAF1322368.1"/>
    <property type="molecule type" value="Genomic_DNA"/>
</dbReference>
<keyword evidence="3" id="KW-1185">Reference proteome</keyword>
<evidence type="ECO:0000313" key="1">
    <source>
        <dbReference type="EMBL" id="CAF1322368.1"/>
    </source>
</evidence>
<protein>
    <submittedName>
        <fullName evidence="1">Uncharacterized protein</fullName>
    </submittedName>
</protein>
<evidence type="ECO:0000313" key="2">
    <source>
        <dbReference type="EMBL" id="CAF4169066.1"/>
    </source>
</evidence>
<gene>
    <name evidence="1" type="ORF">GPM918_LOCUS29538</name>
    <name evidence="2" type="ORF">SRO942_LOCUS30117</name>
</gene>